<dbReference type="AlphaFoldDB" id="A0A8T0I310"/>
<comment type="caution">
    <text evidence="2">The sequence shown here is derived from an EMBL/GenBank/DDBJ whole genome shotgun (WGS) entry which is preliminary data.</text>
</comment>
<keyword evidence="1" id="KW-0732">Signal</keyword>
<protein>
    <recommendedName>
        <fullName evidence="4">Secreted protein</fullName>
    </recommendedName>
</protein>
<keyword evidence="3" id="KW-1185">Reference proteome</keyword>
<sequence length="66" mass="7179">MIVLVVSCGGWLQAATGLGAWQWRSMMMGSGTRDSRLNLSLRRITGSVTRFPHLELSFPGEDVGKG</sequence>
<feature type="signal peptide" evidence="1">
    <location>
        <begin position="1"/>
        <end position="17"/>
    </location>
</feature>
<proteinExistence type="predicted"/>
<evidence type="ECO:0000256" key="1">
    <source>
        <dbReference type="SAM" id="SignalP"/>
    </source>
</evidence>
<name>A0A8T0I310_CERPU</name>
<evidence type="ECO:0008006" key="4">
    <source>
        <dbReference type="Google" id="ProtNLM"/>
    </source>
</evidence>
<evidence type="ECO:0000313" key="3">
    <source>
        <dbReference type="Proteomes" id="UP000822688"/>
    </source>
</evidence>
<accession>A0A8T0I310</accession>
<reference evidence="2" key="1">
    <citation type="submission" date="2020-06" db="EMBL/GenBank/DDBJ databases">
        <title>WGS assembly of Ceratodon purpureus strain R40.</title>
        <authorList>
            <person name="Carey S.B."/>
            <person name="Jenkins J."/>
            <person name="Shu S."/>
            <person name="Lovell J.T."/>
            <person name="Sreedasyam A."/>
            <person name="Maumus F."/>
            <person name="Tiley G.P."/>
            <person name="Fernandez-Pozo N."/>
            <person name="Barry K."/>
            <person name="Chen C."/>
            <person name="Wang M."/>
            <person name="Lipzen A."/>
            <person name="Daum C."/>
            <person name="Saski C.A."/>
            <person name="Payton A.C."/>
            <person name="Mcbreen J.C."/>
            <person name="Conrad R.E."/>
            <person name="Kollar L.M."/>
            <person name="Olsson S."/>
            <person name="Huttunen S."/>
            <person name="Landis J.B."/>
            <person name="Wickett N.J."/>
            <person name="Johnson M.G."/>
            <person name="Rensing S.A."/>
            <person name="Grimwood J."/>
            <person name="Schmutz J."/>
            <person name="Mcdaniel S.F."/>
        </authorList>
    </citation>
    <scope>NUCLEOTIDE SEQUENCE</scope>
    <source>
        <strain evidence="2">R40</strain>
    </source>
</reference>
<dbReference type="EMBL" id="CM026425">
    <property type="protein sequence ID" value="KAG0577860.1"/>
    <property type="molecule type" value="Genomic_DNA"/>
</dbReference>
<evidence type="ECO:0000313" key="2">
    <source>
        <dbReference type="EMBL" id="KAG0577860.1"/>
    </source>
</evidence>
<gene>
    <name evidence="2" type="ORF">KC19_5G186800</name>
</gene>
<organism evidence="2 3">
    <name type="scientific">Ceratodon purpureus</name>
    <name type="common">Fire moss</name>
    <name type="synonym">Dicranum purpureum</name>
    <dbReference type="NCBI Taxonomy" id="3225"/>
    <lineage>
        <taxon>Eukaryota</taxon>
        <taxon>Viridiplantae</taxon>
        <taxon>Streptophyta</taxon>
        <taxon>Embryophyta</taxon>
        <taxon>Bryophyta</taxon>
        <taxon>Bryophytina</taxon>
        <taxon>Bryopsida</taxon>
        <taxon>Dicranidae</taxon>
        <taxon>Pseudoditrichales</taxon>
        <taxon>Ditrichaceae</taxon>
        <taxon>Ceratodon</taxon>
    </lineage>
</organism>
<dbReference type="Proteomes" id="UP000822688">
    <property type="component" value="Chromosome 5"/>
</dbReference>
<feature type="chain" id="PRO_5035785169" description="Secreted protein" evidence="1">
    <location>
        <begin position="18"/>
        <end position="66"/>
    </location>
</feature>